<dbReference type="InterPro" id="IPR000847">
    <property type="entry name" value="LysR_HTH_N"/>
</dbReference>
<comment type="caution">
    <text evidence="6">The sequence shown here is derived from an EMBL/GenBank/DDBJ whole genome shotgun (WGS) entry which is preliminary data.</text>
</comment>
<comment type="similarity">
    <text evidence="1">Belongs to the LysR transcriptional regulatory family.</text>
</comment>
<sequence length="425" mass="45395">MTTDFPNIRHMRVLAEAVRAGSVSVAAGRCHLSQPAATQAIAGLEKDLGTQLLIRRTRELTPTPEGAAFARRVGAALAHLERGAREALKSGRSEGGATARNAGFDRLVTAAQLRALISIANAGSFTVAARDLGVSQPTIHRTARNLEALSGLTFFTATAVGVELTAAAQAFVLGAKLAQAEIRQGIEEIGRALGTQAGTFSIGSLPLARTSIVPRAVDAMVRRSGRMQIRVVDGRFPQLLRSLREGELDCIIGALRDPVPAEDVVQEPLFDDPLALVAHPSHPLFDLPSPTVEDTLRFPWVAPPRETPAGGYLYETLRLQDRNITPVRVVSSSLVFLRGLLAQGPYVTIISRHQISVEEASGHLKPLPIPLQNNARGIGLTYRADWRPTVAQAEFMDLLRRAAAAAAASRAPDPYSDTPAEAPQG</sequence>
<dbReference type="Proteomes" id="UP001595632">
    <property type="component" value="Unassembled WGS sequence"/>
</dbReference>
<organism evidence="6 7">
    <name type="scientific">Psychromarinibacter halotolerans</name>
    <dbReference type="NCBI Taxonomy" id="1775175"/>
    <lineage>
        <taxon>Bacteria</taxon>
        <taxon>Pseudomonadati</taxon>
        <taxon>Pseudomonadota</taxon>
        <taxon>Alphaproteobacteria</taxon>
        <taxon>Rhodobacterales</taxon>
        <taxon>Paracoccaceae</taxon>
        <taxon>Psychromarinibacter</taxon>
    </lineage>
</organism>
<evidence type="ECO:0000256" key="2">
    <source>
        <dbReference type="ARBA" id="ARBA00023015"/>
    </source>
</evidence>
<dbReference type="EMBL" id="JBHRTB010000010">
    <property type="protein sequence ID" value="MFC3144934.1"/>
    <property type="molecule type" value="Genomic_DNA"/>
</dbReference>
<reference evidence="7" key="1">
    <citation type="journal article" date="2019" name="Int. J. Syst. Evol. Microbiol.">
        <title>The Global Catalogue of Microorganisms (GCM) 10K type strain sequencing project: providing services to taxonomists for standard genome sequencing and annotation.</title>
        <authorList>
            <consortium name="The Broad Institute Genomics Platform"/>
            <consortium name="The Broad Institute Genome Sequencing Center for Infectious Disease"/>
            <person name="Wu L."/>
            <person name="Ma J."/>
        </authorList>
    </citation>
    <scope>NUCLEOTIDE SEQUENCE [LARGE SCALE GENOMIC DNA]</scope>
    <source>
        <strain evidence="7">KCTC 52366</strain>
    </source>
</reference>
<dbReference type="PANTHER" id="PTHR30126:SF98">
    <property type="entry name" value="HTH-TYPE TRANSCRIPTIONAL ACTIVATOR BAUR"/>
    <property type="match status" value="1"/>
</dbReference>
<dbReference type="PANTHER" id="PTHR30126">
    <property type="entry name" value="HTH-TYPE TRANSCRIPTIONAL REGULATOR"/>
    <property type="match status" value="1"/>
</dbReference>
<dbReference type="InterPro" id="IPR005119">
    <property type="entry name" value="LysR_subst-bd"/>
</dbReference>
<gene>
    <name evidence="6" type="ORF">ACFOGP_19595</name>
</gene>
<evidence type="ECO:0000256" key="1">
    <source>
        <dbReference type="ARBA" id="ARBA00009437"/>
    </source>
</evidence>
<evidence type="ECO:0000313" key="7">
    <source>
        <dbReference type="Proteomes" id="UP001595632"/>
    </source>
</evidence>
<dbReference type="Gene3D" id="3.40.190.10">
    <property type="entry name" value="Periplasmic binding protein-like II"/>
    <property type="match status" value="2"/>
</dbReference>
<feature type="domain" description="HTH lysR-type" evidence="5">
    <location>
        <begin position="108"/>
        <end position="165"/>
    </location>
</feature>
<protein>
    <submittedName>
        <fullName evidence="6">LysR family transcriptional regulator</fullName>
    </submittedName>
</protein>
<dbReference type="InterPro" id="IPR036388">
    <property type="entry name" value="WH-like_DNA-bd_sf"/>
</dbReference>
<dbReference type="PRINTS" id="PR00039">
    <property type="entry name" value="HTHLYSR"/>
</dbReference>
<evidence type="ECO:0000313" key="6">
    <source>
        <dbReference type="EMBL" id="MFC3144934.1"/>
    </source>
</evidence>
<keyword evidence="3" id="KW-0238">DNA-binding</keyword>
<keyword evidence="7" id="KW-1185">Reference proteome</keyword>
<proteinExistence type="inferred from homology"/>
<name>A0ABV7GTH3_9RHOB</name>
<keyword evidence="4" id="KW-0804">Transcription</keyword>
<evidence type="ECO:0000259" key="5">
    <source>
        <dbReference type="PROSITE" id="PS50931"/>
    </source>
</evidence>
<dbReference type="RefSeq" id="WP_275634498.1">
    <property type="nucleotide sequence ID" value="NZ_JARGYD010000009.1"/>
</dbReference>
<dbReference type="Pfam" id="PF00126">
    <property type="entry name" value="HTH_1"/>
    <property type="match status" value="2"/>
</dbReference>
<dbReference type="InterPro" id="IPR036390">
    <property type="entry name" value="WH_DNA-bd_sf"/>
</dbReference>
<evidence type="ECO:0000256" key="4">
    <source>
        <dbReference type="ARBA" id="ARBA00023163"/>
    </source>
</evidence>
<dbReference type="SUPFAM" id="SSF46785">
    <property type="entry name" value="Winged helix' DNA-binding domain"/>
    <property type="match status" value="2"/>
</dbReference>
<keyword evidence="2" id="KW-0805">Transcription regulation</keyword>
<dbReference type="PROSITE" id="PS50931">
    <property type="entry name" value="HTH_LYSR"/>
    <property type="match status" value="2"/>
</dbReference>
<accession>A0ABV7GTH3</accession>
<feature type="domain" description="HTH lysR-type" evidence="5">
    <location>
        <begin position="6"/>
        <end position="63"/>
    </location>
</feature>
<dbReference type="Pfam" id="PF03466">
    <property type="entry name" value="LysR_substrate"/>
    <property type="match status" value="1"/>
</dbReference>
<dbReference type="Gene3D" id="1.10.10.10">
    <property type="entry name" value="Winged helix-like DNA-binding domain superfamily/Winged helix DNA-binding domain"/>
    <property type="match status" value="2"/>
</dbReference>
<evidence type="ECO:0000256" key="3">
    <source>
        <dbReference type="ARBA" id="ARBA00023125"/>
    </source>
</evidence>
<dbReference type="SUPFAM" id="SSF53850">
    <property type="entry name" value="Periplasmic binding protein-like II"/>
    <property type="match status" value="1"/>
</dbReference>